<dbReference type="PANTHER" id="PTHR10039:SF14">
    <property type="entry name" value="NACHT DOMAIN-CONTAINING PROTEIN"/>
    <property type="match status" value="1"/>
</dbReference>
<feature type="domain" description="Nephrocystin 3-like N-terminal" evidence="3">
    <location>
        <begin position="42"/>
        <end position="150"/>
    </location>
</feature>
<accession>A0A8H5G0R7</accession>
<dbReference type="InterPro" id="IPR027417">
    <property type="entry name" value="P-loop_NTPase"/>
</dbReference>
<dbReference type="InterPro" id="IPR056884">
    <property type="entry name" value="NPHP3-like_N"/>
</dbReference>
<dbReference type="OrthoDB" id="3038309at2759"/>
<evidence type="ECO:0000313" key="5">
    <source>
        <dbReference type="Proteomes" id="UP000559027"/>
    </source>
</evidence>
<evidence type="ECO:0000256" key="2">
    <source>
        <dbReference type="SAM" id="MobiDB-lite"/>
    </source>
</evidence>
<feature type="domain" description="Nephrocystin 3-like N-terminal" evidence="3">
    <location>
        <begin position="218"/>
        <end position="288"/>
    </location>
</feature>
<evidence type="ECO:0000313" key="4">
    <source>
        <dbReference type="EMBL" id="KAF5356219.1"/>
    </source>
</evidence>
<dbReference type="Pfam" id="PF24883">
    <property type="entry name" value="NPHP3_N"/>
    <property type="match status" value="2"/>
</dbReference>
<dbReference type="Proteomes" id="UP000559027">
    <property type="component" value="Unassembled WGS sequence"/>
</dbReference>
<name>A0A8H5G0R7_9AGAR</name>
<evidence type="ECO:0000256" key="1">
    <source>
        <dbReference type="ARBA" id="ARBA00022737"/>
    </source>
</evidence>
<dbReference type="PANTHER" id="PTHR10039">
    <property type="entry name" value="AMELOGENIN"/>
    <property type="match status" value="1"/>
</dbReference>
<keyword evidence="1" id="KW-0677">Repeat</keyword>
<dbReference type="SUPFAM" id="SSF52540">
    <property type="entry name" value="P-loop containing nucleoside triphosphate hydrolases"/>
    <property type="match status" value="1"/>
</dbReference>
<comment type="caution">
    <text evidence="4">The sequence shown here is derived from an EMBL/GenBank/DDBJ whole genome shotgun (WGS) entry which is preliminary data.</text>
</comment>
<evidence type="ECO:0000259" key="3">
    <source>
        <dbReference type="Pfam" id="PF24883"/>
    </source>
</evidence>
<protein>
    <recommendedName>
        <fullName evidence="3">Nephrocystin 3-like N-terminal domain-containing protein</fullName>
    </recommendedName>
</protein>
<feature type="region of interest" description="Disordered" evidence="2">
    <location>
        <begin position="185"/>
        <end position="204"/>
    </location>
</feature>
<keyword evidence="5" id="KW-1185">Reference proteome</keyword>
<reference evidence="4 5" key="1">
    <citation type="journal article" date="2020" name="ISME J.">
        <title>Uncovering the hidden diversity of litter-decomposition mechanisms in mushroom-forming fungi.</title>
        <authorList>
            <person name="Floudas D."/>
            <person name="Bentzer J."/>
            <person name="Ahren D."/>
            <person name="Johansson T."/>
            <person name="Persson P."/>
            <person name="Tunlid A."/>
        </authorList>
    </citation>
    <scope>NUCLEOTIDE SEQUENCE [LARGE SCALE GENOMIC DNA]</scope>
    <source>
        <strain evidence="4 5">CBS 146.42</strain>
    </source>
</reference>
<dbReference type="EMBL" id="JAACJO010000007">
    <property type="protein sequence ID" value="KAF5356219.1"/>
    <property type="molecule type" value="Genomic_DNA"/>
</dbReference>
<proteinExistence type="predicted"/>
<gene>
    <name evidence="4" type="ORF">D9756_004324</name>
</gene>
<sequence>MSNPSTSPRINARCFPRFLCPLSTTLVPLWYSPRLYQHNHRLGRWHPEGPAQRVLWMDGPAGVGKSAVAQSCAEILVKKGCLAASVFFSRPNRRQDHKRLFPSLSYQIATKCEPFAEIVDLRIRKDPTLITKAIHEQFQELLVRPLQQLQKLEVQKMTDELQDGIRRRARELEELRDELDRKQRALNKANQSSEHKGSSTRKGGNLKLSSIQFLEDLQSDGQKRLEQLQDDELGQLRAAGKDYAEGRVIIVDGLDECDDVEAQTAFVDIITASVQNQTTSLRWIFTSRPERHIVTTFAKDNVCSLTFHVNLPVSRKTDHEILLFLAHEMTKIRQHFGLPSSWPSEVEYAGLVDLSDGLFIYSATATRFIGDRNSLAGPVNRLQTVLALASKSIGKASAERPLAALDVFYSLILQNVPSAIIPSLQKILLLHESSGNALDHGVGKAIRISNILKLSEVQFRNSCAYLHSVLHVTPEHELKFYHASFMDFMQDPMRSEKFSVYAAIGDLRAELLEYLGRLNAPGAGGNVSVELTWPFISSYKIELLLYRNLIQALFFVCQSGPTLEPKIVKALSEFSFSRVALQWGIWSTGLIVYPKEIRQRVPIEFNDKIIRAPSGIYEQFRLRKSVAKGDVYILGSGENRALLLQPHKNPIFQQSWVLCPYPTLQQSL</sequence>
<dbReference type="AlphaFoldDB" id="A0A8H5G0R7"/>
<organism evidence="4 5">
    <name type="scientific">Leucocoprinus leucothites</name>
    <dbReference type="NCBI Taxonomy" id="201217"/>
    <lineage>
        <taxon>Eukaryota</taxon>
        <taxon>Fungi</taxon>
        <taxon>Dikarya</taxon>
        <taxon>Basidiomycota</taxon>
        <taxon>Agaricomycotina</taxon>
        <taxon>Agaricomycetes</taxon>
        <taxon>Agaricomycetidae</taxon>
        <taxon>Agaricales</taxon>
        <taxon>Agaricineae</taxon>
        <taxon>Agaricaceae</taxon>
        <taxon>Leucocoprinus</taxon>
    </lineage>
</organism>